<sequence>MHLPLSAFHHHPRCNLSIIIMSEPPSAASLFRAIQAHSLTELLSSVLHETSPLGYTLIPSLDEHLSQTRRTSACKRGDVIELQGPAASGKSHMLYYLLMNCVLPPSIGSIKLGGWGKAAVLLDTDKKFDVRRFDRLLRSRIKRLLSLDSPDVEALITKALDHFHVFQPKSSHQLATTIQHLPMYLATNLPDADLGILAVDSITAFYWSDRYILEQAHSGDPSSILGLSKTPLNHVFASLQSLARSHGPLILLSSWDLSPPSTTQVRRRFDLPPVASNVGKDILPASHHITLTASSITSGDCEAVDSEHVRILPTTCLFGTVRTFGNFSQTTKFVLHITEDDVFVP</sequence>
<dbReference type="SUPFAM" id="SSF52540">
    <property type="entry name" value="P-loop containing nucleoside triphosphate hydrolases"/>
    <property type="match status" value="1"/>
</dbReference>
<dbReference type="InterPro" id="IPR030547">
    <property type="entry name" value="XRCC2"/>
</dbReference>
<keyword evidence="2" id="KW-1185">Reference proteome</keyword>
<evidence type="ECO:0000313" key="1">
    <source>
        <dbReference type="EMBL" id="KAF5355691.1"/>
    </source>
</evidence>
<dbReference type="Gene3D" id="3.40.50.300">
    <property type="entry name" value="P-loop containing nucleotide triphosphate hydrolases"/>
    <property type="match status" value="1"/>
</dbReference>
<evidence type="ECO:0008006" key="3">
    <source>
        <dbReference type="Google" id="ProtNLM"/>
    </source>
</evidence>
<dbReference type="OrthoDB" id="420422at2759"/>
<dbReference type="CDD" id="cd19490">
    <property type="entry name" value="XRCC2"/>
    <property type="match status" value="1"/>
</dbReference>
<dbReference type="GO" id="GO:0033063">
    <property type="term" value="C:Rad51B-Rad51C-Rad51D-XRCC2 complex"/>
    <property type="evidence" value="ECO:0007669"/>
    <property type="project" value="InterPro"/>
</dbReference>
<protein>
    <recommendedName>
        <fullName evidence="3">DNA recombination and repair protein Rad51-like C-terminal domain-containing protein</fullName>
    </recommendedName>
</protein>
<dbReference type="EMBL" id="JAACJO010000007">
    <property type="protein sequence ID" value="KAF5355691.1"/>
    <property type="molecule type" value="Genomic_DNA"/>
</dbReference>
<name>A0A8H5G082_9AGAR</name>
<dbReference type="AlphaFoldDB" id="A0A8H5G082"/>
<dbReference type="GO" id="GO:0042148">
    <property type="term" value="P:DNA strand invasion"/>
    <property type="evidence" value="ECO:0007669"/>
    <property type="project" value="TreeGrafter"/>
</dbReference>
<organism evidence="1 2">
    <name type="scientific">Leucocoprinus leucothites</name>
    <dbReference type="NCBI Taxonomy" id="201217"/>
    <lineage>
        <taxon>Eukaryota</taxon>
        <taxon>Fungi</taxon>
        <taxon>Dikarya</taxon>
        <taxon>Basidiomycota</taxon>
        <taxon>Agaricomycotina</taxon>
        <taxon>Agaricomycetes</taxon>
        <taxon>Agaricomycetidae</taxon>
        <taxon>Agaricales</taxon>
        <taxon>Agaricineae</taxon>
        <taxon>Agaricaceae</taxon>
        <taxon>Leucocoprinus</taxon>
    </lineage>
</organism>
<dbReference type="GO" id="GO:0005657">
    <property type="term" value="C:replication fork"/>
    <property type="evidence" value="ECO:0007669"/>
    <property type="project" value="InterPro"/>
</dbReference>
<dbReference type="GO" id="GO:0005815">
    <property type="term" value="C:microtubule organizing center"/>
    <property type="evidence" value="ECO:0007669"/>
    <property type="project" value="TreeGrafter"/>
</dbReference>
<dbReference type="GO" id="GO:0000724">
    <property type="term" value="P:double-strand break repair via homologous recombination"/>
    <property type="evidence" value="ECO:0007669"/>
    <property type="project" value="InterPro"/>
</dbReference>
<dbReference type="Proteomes" id="UP000559027">
    <property type="component" value="Unassembled WGS sequence"/>
</dbReference>
<accession>A0A8H5G082</accession>
<evidence type="ECO:0000313" key="2">
    <source>
        <dbReference type="Proteomes" id="UP000559027"/>
    </source>
</evidence>
<proteinExistence type="predicted"/>
<dbReference type="GO" id="GO:0000400">
    <property type="term" value="F:four-way junction DNA binding"/>
    <property type="evidence" value="ECO:0007669"/>
    <property type="project" value="TreeGrafter"/>
</dbReference>
<dbReference type="PANTHER" id="PTHR46644:SF2">
    <property type="entry name" value="DNA REPAIR PROTEIN XRCC2"/>
    <property type="match status" value="1"/>
</dbReference>
<comment type="caution">
    <text evidence="1">The sequence shown here is derived from an EMBL/GenBank/DDBJ whole genome shotgun (WGS) entry which is preliminary data.</text>
</comment>
<dbReference type="InterPro" id="IPR027417">
    <property type="entry name" value="P-loop_NTPase"/>
</dbReference>
<dbReference type="PANTHER" id="PTHR46644">
    <property type="entry name" value="DNA REPAIR PROTEIN XRCC2"/>
    <property type="match status" value="1"/>
</dbReference>
<reference evidence="1 2" key="1">
    <citation type="journal article" date="2020" name="ISME J.">
        <title>Uncovering the hidden diversity of litter-decomposition mechanisms in mushroom-forming fungi.</title>
        <authorList>
            <person name="Floudas D."/>
            <person name="Bentzer J."/>
            <person name="Ahren D."/>
            <person name="Johansson T."/>
            <person name="Persson P."/>
            <person name="Tunlid A."/>
        </authorList>
    </citation>
    <scope>NUCLEOTIDE SEQUENCE [LARGE SCALE GENOMIC DNA]</scope>
    <source>
        <strain evidence="1 2">CBS 146.42</strain>
    </source>
</reference>
<gene>
    <name evidence="1" type="ORF">D9756_003860</name>
</gene>